<dbReference type="HOGENOM" id="CLU_2058375_0_0_9"/>
<feature type="transmembrane region" description="Helical" evidence="1">
    <location>
        <begin position="48"/>
        <end position="66"/>
    </location>
</feature>
<gene>
    <name evidence="2" type="ordered locus">LCRIS_00256</name>
</gene>
<evidence type="ECO:0000256" key="1">
    <source>
        <dbReference type="SAM" id="Phobius"/>
    </source>
</evidence>
<dbReference type="Proteomes" id="UP000002371">
    <property type="component" value="Chromosome"/>
</dbReference>
<dbReference type="AlphaFoldDB" id="D5H118"/>
<keyword evidence="1" id="KW-1133">Transmembrane helix</keyword>
<evidence type="ECO:0008006" key="4">
    <source>
        <dbReference type="Google" id="ProtNLM"/>
    </source>
</evidence>
<organism evidence="2 3">
    <name type="scientific">Lactobacillus crispatus (strain ST1)</name>
    <dbReference type="NCBI Taxonomy" id="748671"/>
    <lineage>
        <taxon>Bacteria</taxon>
        <taxon>Bacillati</taxon>
        <taxon>Bacillota</taxon>
        <taxon>Bacilli</taxon>
        <taxon>Lactobacillales</taxon>
        <taxon>Lactobacillaceae</taxon>
        <taxon>Lactobacillus</taxon>
    </lineage>
</organism>
<evidence type="ECO:0000313" key="3">
    <source>
        <dbReference type="Proteomes" id="UP000002371"/>
    </source>
</evidence>
<dbReference type="KEGG" id="lcr:LCRIS_00256"/>
<name>D5H118_LACCS</name>
<protein>
    <recommendedName>
        <fullName evidence="4">Chloride channel protein</fullName>
    </recommendedName>
</protein>
<sequence>MKKLNIFYYATIWSFIIGICCATYLNLINFIINFVWHVLFDKLPVPSQALPFFICIPFGFIIGILIKRLGSYPLTIEEVLMSVKQEGKINYHNWWKSLTLGLISLAAWWQYWTRGFNYCTRKWHG</sequence>
<keyword evidence="1" id="KW-0812">Transmembrane</keyword>
<reference key="2">
    <citation type="submission" date="2010-03" db="EMBL/GenBank/DDBJ databases">
        <title>Genome Sequence of Lactobacillus crispatus ST1.</title>
        <authorList>
            <person name="Ojala T."/>
            <person name="Kuparinen V."/>
            <person name="Koskinen J.P."/>
            <person name="Alatalo E."/>
            <person name="Holm L."/>
            <person name="Auvinen P."/>
            <person name="Edelman S."/>
            <person name="Westerlund-Wikstroem B."/>
            <person name="Korhonen T.K."/>
            <person name="Paulin L."/>
            <person name="Kankainen M."/>
        </authorList>
    </citation>
    <scope>NUCLEOTIDE SEQUENCE</scope>
    <source>
        <strain>ST1</strain>
    </source>
</reference>
<feature type="transmembrane region" description="Helical" evidence="1">
    <location>
        <begin position="94"/>
        <end position="112"/>
    </location>
</feature>
<reference evidence="2 3" key="1">
    <citation type="journal article" date="2010" name="J. Bacteriol.">
        <title>Genome sequence of Lactobacillus crispatus ST1.</title>
        <authorList>
            <person name="Ojala T."/>
            <person name="Kuparinen V."/>
            <person name="Koskinen J.P."/>
            <person name="Alatalo E."/>
            <person name="Holm L."/>
            <person name="Auvinen P."/>
            <person name="Edelman S."/>
            <person name="Westerlund-Wikstrom B."/>
            <person name="Korhonen T.K."/>
            <person name="Paulin L."/>
            <person name="Kankainen M."/>
        </authorList>
    </citation>
    <scope>NUCLEOTIDE SEQUENCE [LARGE SCALE GENOMIC DNA]</scope>
    <source>
        <strain evidence="2 3">ST1</strain>
    </source>
</reference>
<keyword evidence="1" id="KW-0472">Membrane</keyword>
<feature type="transmembrane region" description="Helical" evidence="1">
    <location>
        <begin position="12"/>
        <end position="36"/>
    </location>
</feature>
<evidence type="ECO:0000313" key="2">
    <source>
        <dbReference type="EMBL" id="CBL49703.1"/>
    </source>
</evidence>
<dbReference type="EMBL" id="FN692037">
    <property type="protein sequence ID" value="CBL49703.1"/>
    <property type="molecule type" value="Genomic_DNA"/>
</dbReference>
<proteinExistence type="predicted"/>
<accession>D5H118</accession>